<gene>
    <name evidence="2" type="ORF">CK203_111255</name>
</gene>
<feature type="region of interest" description="Disordered" evidence="1">
    <location>
        <begin position="105"/>
        <end position="183"/>
    </location>
</feature>
<reference evidence="2 3" key="1">
    <citation type="journal article" date="2018" name="PLoS Genet.">
        <title>Population sequencing reveals clonal diversity and ancestral inbreeding in the grapevine cultivar Chardonnay.</title>
        <authorList>
            <person name="Roach M.J."/>
            <person name="Johnson D.L."/>
            <person name="Bohlmann J."/>
            <person name="van Vuuren H.J."/>
            <person name="Jones S.J."/>
            <person name="Pretorius I.S."/>
            <person name="Schmidt S.A."/>
            <person name="Borneman A.R."/>
        </authorList>
    </citation>
    <scope>NUCLEOTIDE SEQUENCE [LARGE SCALE GENOMIC DNA]</scope>
    <source>
        <strain evidence="3">cv. Chardonnay</strain>
        <tissue evidence="2">Leaf</tissue>
    </source>
</reference>
<evidence type="ECO:0000313" key="2">
    <source>
        <dbReference type="EMBL" id="RVW21498.1"/>
    </source>
</evidence>
<accession>A0A438CE71</accession>
<evidence type="ECO:0000313" key="3">
    <source>
        <dbReference type="Proteomes" id="UP000288805"/>
    </source>
</evidence>
<protein>
    <submittedName>
        <fullName evidence="2">Uncharacterized protein</fullName>
    </submittedName>
</protein>
<comment type="caution">
    <text evidence="2">The sequence shown here is derived from an EMBL/GenBank/DDBJ whole genome shotgun (WGS) entry which is preliminary data.</text>
</comment>
<evidence type="ECO:0000256" key="1">
    <source>
        <dbReference type="SAM" id="MobiDB-lite"/>
    </source>
</evidence>
<feature type="compositionally biased region" description="Polar residues" evidence="1">
    <location>
        <begin position="116"/>
        <end position="130"/>
    </location>
</feature>
<name>A0A438CE71_VITVI</name>
<dbReference type="EMBL" id="QGNW01002289">
    <property type="protein sequence ID" value="RVW21498.1"/>
    <property type="molecule type" value="Genomic_DNA"/>
</dbReference>
<organism evidence="2 3">
    <name type="scientific">Vitis vinifera</name>
    <name type="common">Grape</name>
    <dbReference type="NCBI Taxonomy" id="29760"/>
    <lineage>
        <taxon>Eukaryota</taxon>
        <taxon>Viridiplantae</taxon>
        <taxon>Streptophyta</taxon>
        <taxon>Embryophyta</taxon>
        <taxon>Tracheophyta</taxon>
        <taxon>Spermatophyta</taxon>
        <taxon>Magnoliopsida</taxon>
        <taxon>eudicotyledons</taxon>
        <taxon>Gunneridae</taxon>
        <taxon>Pentapetalae</taxon>
        <taxon>rosids</taxon>
        <taxon>Vitales</taxon>
        <taxon>Vitaceae</taxon>
        <taxon>Viteae</taxon>
        <taxon>Vitis</taxon>
    </lineage>
</organism>
<dbReference type="Proteomes" id="UP000288805">
    <property type="component" value="Unassembled WGS sequence"/>
</dbReference>
<sequence>MRSNFAPPKPFRTLCETQEAHVKMKGHLPILFKPPSRPSPKILISQAPMSLRIPHFPLPPCDLVLLHSISRPLHITSKRRTPRPLRAWTRGLPFIFDMVRTRRAPPAPSLRHTTRQRASLAQMPSDSPSQAMDAPLIPPSKGATTSCPESSVRHPLAKRARTLGPGESSRASEPPTYSKVPSNMSPKTIIKRLMVTAPPIEGNIDYRARPFHSELYFDQEAM</sequence>
<proteinExistence type="predicted"/>
<dbReference type="AlphaFoldDB" id="A0A438CE71"/>